<organism evidence="1 2">
    <name type="scientific">Gottfriedia endophytica</name>
    <dbReference type="NCBI Taxonomy" id="2820819"/>
    <lineage>
        <taxon>Bacteria</taxon>
        <taxon>Bacillati</taxon>
        <taxon>Bacillota</taxon>
        <taxon>Bacilli</taxon>
        <taxon>Bacillales</taxon>
        <taxon>Bacillaceae</taxon>
        <taxon>Gottfriedia</taxon>
    </lineage>
</organism>
<evidence type="ECO:0000313" key="1">
    <source>
        <dbReference type="EMBL" id="MBP0724641.1"/>
    </source>
</evidence>
<reference evidence="1" key="1">
    <citation type="submission" date="2021-04" db="EMBL/GenBank/DDBJ databases">
        <title>Genome seq and assembly of Bacillus sp.</title>
        <authorList>
            <person name="Chhetri G."/>
        </authorList>
    </citation>
    <scope>NUCLEOTIDE SEQUENCE</scope>
    <source>
        <strain evidence="1">RG28</strain>
    </source>
</reference>
<comment type="caution">
    <text evidence="1">The sequence shown here is derived from an EMBL/GenBank/DDBJ whole genome shotgun (WGS) entry which is preliminary data.</text>
</comment>
<dbReference type="RefSeq" id="WP_209403382.1">
    <property type="nucleotide sequence ID" value="NZ_JAGIYQ010000003.1"/>
</dbReference>
<sequence>MSKKLDVNKALYHAYKTGLPVKIGLKNGDTLENVIVKKFSDTSFKAKQNEPIEEGMKKLKTIVDFDAVDYVELTVKSS</sequence>
<dbReference type="Proteomes" id="UP000682134">
    <property type="component" value="Unassembled WGS sequence"/>
</dbReference>
<dbReference type="AlphaFoldDB" id="A0A940NLB8"/>
<name>A0A940NLB8_9BACI</name>
<evidence type="ECO:0000313" key="2">
    <source>
        <dbReference type="Proteomes" id="UP000682134"/>
    </source>
</evidence>
<proteinExistence type="predicted"/>
<keyword evidence="2" id="KW-1185">Reference proteome</keyword>
<dbReference type="EMBL" id="JAGIYQ010000003">
    <property type="protein sequence ID" value="MBP0724641.1"/>
    <property type="molecule type" value="Genomic_DNA"/>
</dbReference>
<accession>A0A940NLB8</accession>
<protein>
    <submittedName>
        <fullName evidence="1">Uncharacterized protein</fullName>
    </submittedName>
</protein>
<gene>
    <name evidence="1" type="ORF">J5Y03_05500</name>
</gene>